<evidence type="ECO:0000313" key="3">
    <source>
        <dbReference type="Proteomes" id="UP000663852"/>
    </source>
</evidence>
<accession>A0A814CBL8</accession>
<sequence>MISSEGLGDITEYPTSEWGDELIFGDEDDIEEELNLKTTAASDLPSRNYSSRPDTNKSTSSQLRRDSKRIRLKYSHPPVVNFAANNLKRDPSIEYLIESHKSNVIENSYTRLAQATSHVFRPTYTGTNSVRPRFITSKSDNSTQVEKKTERKIDSTIEDKLPFASIVEFETETWDEGLNNEIEREENLAKNKSSLLVYEETCKHFNISMCSMILRSLNTTKINLANYGLGPKGTAALTVALLRNTSVQTLNLAGNNIGDSGMSYIYQILTENSYIENYDLSYNNLGGKGLGKLAAGAIRCVQLKYLNIAGNGLTGGDIDILLTKLDDHLCLRTLNLSHNQLDERGGIAVGKWLCDNHVLLSLDVSWCSIRLLGAQALAKAIGENNKLTTLDLSNNRFTNETLEPLTDSLMRNMVLKELNLSGNQIFCGYSTQIKENPSILIDGNQSSVYDLLAAAMTNQVLKIFRLGKNHLDTRCVMIILEALVELDEISLEELDLTGLTLTSKQNLDMQKLFPRHSQFKCYVDPIKQTIEPFANHLLHAIHTYCTENDVTLKDVFVPLKDEQTVITYDQFCESLRKARIPIPTTQIENIMKYLGREDDEGMISMRRHTMNEPHTNNHSMCNQNQILKTLPLKKRRTYLIDSSITNDEQNENDCKTNNPSFSRHDRLLKHVPLSPPSSPHIELLRQQYPYFPASSLLNQPQNYQYPFAYGNFPHQQRKCSCEGETIDEHFRKSFAGQQEHLTYRCFTPDDSSSNSSATEQTSADSIEEHFARSLAKFQLLNQDELTSVHRQKTESIVDDHFAKALGTKTWEKLKDKC</sequence>
<dbReference type="AlphaFoldDB" id="A0A814CBL8"/>
<dbReference type="SMART" id="SM00368">
    <property type="entry name" value="LRR_RI"/>
    <property type="match status" value="6"/>
</dbReference>
<dbReference type="InterPro" id="IPR001611">
    <property type="entry name" value="Leu-rich_rpt"/>
</dbReference>
<feature type="region of interest" description="Disordered" evidence="1">
    <location>
        <begin position="37"/>
        <end position="70"/>
    </location>
</feature>
<dbReference type="PANTHER" id="PTHR24114:SF2">
    <property type="entry name" value="F-BOX DOMAIN-CONTAINING PROTEIN-RELATED"/>
    <property type="match status" value="1"/>
</dbReference>
<dbReference type="Proteomes" id="UP000663852">
    <property type="component" value="Unassembled WGS sequence"/>
</dbReference>
<dbReference type="OrthoDB" id="120976at2759"/>
<dbReference type="PANTHER" id="PTHR24114">
    <property type="entry name" value="LEUCINE RICH REPEAT FAMILY PROTEIN"/>
    <property type="match status" value="1"/>
</dbReference>
<gene>
    <name evidence="2" type="ORF">EDS130_LOCUS11661</name>
</gene>
<name>A0A814CBL8_ADIRI</name>
<proteinExistence type="predicted"/>
<reference evidence="2" key="1">
    <citation type="submission" date="2021-02" db="EMBL/GenBank/DDBJ databases">
        <authorList>
            <person name="Nowell W R."/>
        </authorList>
    </citation>
    <scope>NUCLEOTIDE SEQUENCE</scope>
</reference>
<dbReference type="SMART" id="SM00711">
    <property type="entry name" value="TDU"/>
    <property type="match status" value="3"/>
</dbReference>
<comment type="caution">
    <text evidence="2">The sequence shown here is derived from an EMBL/GenBank/DDBJ whole genome shotgun (WGS) entry which is preliminary data.</text>
</comment>
<evidence type="ECO:0000313" key="2">
    <source>
        <dbReference type="EMBL" id="CAF0937946.1"/>
    </source>
</evidence>
<dbReference type="Gene3D" id="3.80.10.10">
    <property type="entry name" value="Ribonuclease Inhibitor"/>
    <property type="match status" value="2"/>
</dbReference>
<dbReference type="SUPFAM" id="SSF52047">
    <property type="entry name" value="RNI-like"/>
    <property type="match status" value="1"/>
</dbReference>
<dbReference type="InterPro" id="IPR052394">
    <property type="entry name" value="LRR-containing"/>
</dbReference>
<dbReference type="InterPro" id="IPR006627">
    <property type="entry name" value="TDU_repeat"/>
</dbReference>
<dbReference type="PROSITE" id="PS51450">
    <property type="entry name" value="LRR"/>
    <property type="match status" value="1"/>
</dbReference>
<organism evidence="2 3">
    <name type="scientific">Adineta ricciae</name>
    <name type="common">Rotifer</name>
    <dbReference type="NCBI Taxonomy" id="249248"/>
    <lineage>
        <taxon>Eukaryota</taxon>
        <taxon>Metazoa</taxon>
        <taxon>Spiralia</taxon>
        <taxon>Gnathifera</taxon>
        <taxon>Rotifera</taxon>
        <taxon>Eurotatoria</taxon>
        <taxon>Bdelloidea</taxon>
        <taxon>Adinetida</taxon>
        <taxon>Adinetidae</taxon>
        <taxon>Adineta</taxon>
    </lineage>
</organism>
<protein>
    <submittedName>
        <fullName evidence="2">Uncharacterized protein</fullName>
    </submittedName>
</protein>
<dbReference type="InterPro" id="IPR032675">
    <property type="entry name" value="LRR_dom_sf"/>
</dbReference>
<feature type="compositionally biased region" description="Polar residues" evidence="1">
    <location>
        <begin position="37"/>
        <end position="62"/>
    </location>
</feature>
<dbReference type="Pfam" id="PF13516">
    <property type="entry name" value="LRR_6"/>
    <property type="match status" value="6"/>
</dbReference>
<evidence type="ECO:0000256" key="1">
    <source>
        <dbReference type="SAM" id="MobiDB-lite"/>
    </source>
</evidence>
<dbReference type="EMBL" id="CAJNOJ010000043">
    <property type="protein sequence ID" value="CAF0937946.1"/>
    <property type="molecule type" value="Genomic_DNA"/>
</dbReference>